<dbReference type="Pfam" id="PF13366">
    <property type="entry name" value="PDDEXK_3"/>
    <property type="match status" value="1"/>
</dbReference>
<name>A0A8J6TDY1_9CHLR</name>
<comment type="caution">
    <text evidence="1">The sequence shown here is derived from an EMBL/GenBank/DDBJ whole genome shotgun (WGS) entry which is preliminary data.</text>
</comment>
<evidence type="ECO:0000313" key="1">
    <source>
        <dbReference type="EMBL" id="MBC8333943.1"/>
    </source>
</evidence>
<dbReference type="EMBL" id="JACNJN010000033">
    <property type="protein sequence ID" value="MBC8333943.1"/>
    <property type="molecule type" value="Genomic_DNA"/>
</dbReference>
<dbReference type="NCBIfam" id="TIGR04256">
    <property type="entry name" value="GxxExxY"/>
    <property type="match status" value="1"/>
</dbReference>
<dbReference type="Proteomes" id="UP000614469">
    <property type="component" value="Unassembled WGS sequence"/>
</dbReference>
<sequence>MKKIKYTAIPADVEKVGKAVLDAAFKVHSALGPGLLESVYETTLAYELRKSGLAVENQVAVPIIYEGAKLDTAFRLDLLIENCVIVELKAVEKMNPVYEAQLLTYLRLSNIRLGYLINFYVARLKHGIKRMVV</sequence>
<dbReference type="InterPro" id="IPR026350">
    <property type="entry name" value="GxxExxY"/>
</dbReference>
<accession>A0A8J6TDY1</accession>
<evidence type="ECO:0000313" key="2">
    <source>
        <dbReference type="Proteomes" id="UP000614469"/>
    </source>
</evidence>
<protein>
    <submittedName>
        <fullName evidence="1">GxxExxY protein</fullName>
    </submittedName>
</protein>
<gene>
    <name evidence="1" type="ORF">H8E29_01650</name>
</gene>
<organism evidence="1 2">
    <name type="scientific">Candidatus Desulfolinea nitratireducens</name>
    <dbReference type="NCBI Taxonomy" id="2841698"/>
    <lineage>
        <taxon>Bacteria</taxon>
        <taxon>Bacillati</taxon>
        <taxon>Chloroflexota</taxon>
        <taxon>Anaerolineae</taxon>
        <taxon>Anaerolineales</taxon>
        <taxon>Anaerolineales incertae sedis</taxon>
        <taxon>Candidatus Desulfolinea</taxon>
    </lineage>
</organism>
<reference evidence="1 2" key="1">
    <citation type="submission" date="2020-08" db="EMBL/GenBank/DDBJ databases">
        <title>Bridging the membrane lipid divide: bacteria of the FCB group superphylum have the potential to synthesize archaeal ether lipids.</title>
        <authorList>
            <person name="Villanueva L."/>
            <person name="Von Meijenfeldt F.A.B."/>
            <person name="Westbye A.B."/>
            <person name="Yadav S."/>
            <person name="Hopmans E.C."/>
            <person name="Dutilh B.E."/>
            <person name="Sinninghe Damste J.S."/>
        </authorList>
    </citation>
    <scope>NUCLEOTIDE SEQUENCE [LARGE SCALE GENOMIC DNA]</scope>
    <source>
        <strain evidence="1">NIOZ-UU36</strain>
    </source>
</reference>
<dbReference type="AlphaFoldDB" id="A0A8J6TDY1"/>
<proteinExistence type="predicted"/>